<dbReference type="PANTHER" id="PTHR44858:SF1">
    <property type="entry name" value="UDP-N-ACETYLGLUCOSAMINE--PEPTIDE N-ACETYLGLUCOSAMINYLTRANSFERASE SPINDLY-RELATED"/>
    <property type="match status" value="1"/>
</dbReference>
<evidence type="ECO:0000313" key="8">
    <source>
        <dbReference type="Proteomes" id="UP000285839"/>
    </source>
</evidence>
<evidence type="ECO:0000256" key="3">
    <source>
        <dbReference type="PROSITE-ProRule" id="PRU00339"/>
    </source>
</evidence>
<keyword evidence="2 3" id="KW-0802">TPR repeat</keyword>
<dbReference type="EMBL" id="QRUH01000001">
    <property type="protein sequence ID" value="RGR51323.1"/>
    <property type="molecule type" value="Genomic_DNA"/>
</dbReference>
<name>A0A396FXK3_9FIRM</name>
<evidence type="ECO:0000313" key="5">
    <source>
        <dbReference type="EMBL" id="RGR51323.1"/>
    </source>
</evidence>
<dbReference type="RefSeq" id="WP_117638363.1">
    <property type="nucleotide sequence ID" value="NZ_JBBNFJ010000001.1"/>
</dbReference>
<feature type="repeat" description="TPR" evidence="3">
    <location>
        <begin position="199"/>
        <end position="232"/>
    </location>
</feature>
<feature type="region of interest" description="Disordered" evidence="4">
    <location>
        <begin position="347"/>
        <end position="390"/>
    </location>
</feature>
<accession>A0A396FXK3</accession>
<dbReference type="AlphaFoldDB" id="A0A396FXK3"/>
<dbReference type="PANTHER" id="PTHR44858">
    <property type="entry name" value="TETRATRICOPEPTIDE REPEAT PROTEIN 6"/>
    <property type="match status" value="1"/>
</dbReference>
<dbReference type="Pfam" id="PF13432">
    <property type="entry name" value="TPR_16"/>
    <property type="match status" value="2"/>
</dbReference>
<dbReference type="Proteomes" id="UP000284644">
    <property type="component" value="Unassembled WGS sequence"/>
</dbReference>
<keyword evidence="1" id="KW-0677">Repeat</keyword>
<feature type="compositionally biased region" description="Low complexity" evidence="4">
    <location>
        <begin position="366"/>
        <end position="379"/>
    </location>
</feature>
<feature type="compositionally biased region" description="Polar residues" evidence="4">
    <location>
        <begin position="347"/>
        <end position="363"/>
    </location>
</feature>
<evidence type="ECO:0000313" key="6">
    <source>
        <dbReference type="EMBL" id="RHE15786.1"/>
    </source>
</evidence>
<reference evidence="7 8" key="1">
    <citation type="submission" date="2018-08" db="EMBL/GenBank/DDBJ databases">
        <title>A genome reference for cultivated species of the human gut microbiota.</title>
        <authorList>
            <person name="Zou Y."/>
            <person name="Xue W."/>
            <person name="Luo G."/>
        </authorList>
    </citation>
    <scope>NUCLEOTIDE SEQUENCE [LARGE SCALE GENOMIC DNA]</scope>
    <source>
        <strain evidence="5 8">AF25-21</strain>
        <strain evidence="6 7">AM29-25AC</strain>
    </source>
</reference>
<protein>
    <submittedName>
        <fullName evidence="5">Uncharacterized protein</fullName>
    </submittedName>
</protein>
<dbReference type="InterPro" id="IPR011990">
    <property type="entry name" value="TPR-like_helical_dom_sf"/>
</dbReference>
<dbReference type="InterPro" id="IPR019734">
    <property type="entry name" value="TPR_rpt"/>
</dbReference>
<evidence type="ECO:0000313" key="7">
    <source>
        <dbReference type="Proteomes" id="UP000284644"/>
    </source>
</evidence>
<evidence type="ECO:0000256" key="2">
    <source>
        <dbReference type="ARBA" id="ARBA00022803"/>
    </source>
</evidence>
<dbReference type="InterPro" id="IPR050498">
    <property type="entry name" value="Ycf3"/>
</dbReference>
<evidence type="ECO:0000256" key="1">
    <source>
        <dbReference type="ARBA" id="ARBA00022737"/>
    </source>
</evidence>
<dbReference type="EMBL" id="QSJW01000001">
    <property type="protein sequence ID" value="RHE15786.1"/>
    <property type="molecule type" value="Genomic_DNA"/>
</dbReference>
<dbReference type="SMART" id="SM00028">
    <property type="entry name" value="TPR"/>
    <property type="match status" value="4"/>
</dbReference>
<dbReference type="PROSITE" id="PS51257">
    <property type="entry name" value="PROKAR_LIPOPROTEIN"/>
    <property type="match status" value="1"/>
</dbReference>
<organism evidence="5 8">
    <name type="scientific">Blautia obeum</name>
    <dbReference type="NCBI Taxonomy" id="40520"/>
    <lineage>
        <taxon>Bacteria</taxon>
        <taxon>Bacillati</taxon>
        <taxon>Bacillota</taxon>
        <taxon>Clostridia</taxon>
        <taxon>Lachnospirales</taxon>
        <taxon>Lachnospiraceae</taxon>
        <taxon>Blautia</taxon>
    </lineage>
</organism>
<evidence type="ECO:0000256" key="4">
    <source>
        <dbReference type="SAM" id="MobiDB-lite"/>
    </source>
</evidence>
<sequence length="390" mass="42834">MKNKRIVWMLTAGLTFGMLTGCGGEEKKTYDQACADLAQGSYDYALQGYQSSITAGYKTAEAYRGAGIANIHLGNYQDAIDSLTNGLNDEKAGKALKKDMLAYRATAELKSGLNDAAMADCQTLAESYSMDAETYYLTGCVALAMDSYDEASSNFTEAYGEDATYDRAIQIYEAYLEKDMEADGTRYLEAALKTEAKNAEDYCNRGKVYYYMEDYSNAQKELTEAVNQKSTEGMLLLGMVYRAQGDTSNARSMYQQYVSADDSEPAKGYNGLALCDMDDGSYDSALENISKGLEDASTEEMQDLLFNEIVVYEKKLDFATALSKMQEYIKMFPDDENAAKELTFLQSRNGELSNDTASDTTENTDAEAASDAGDTTDTSDGSDESGEEEY</sequence>
<dbReference type="PROSITE" id="PS50005">
    <property type="entry name" value="TPR"/>
    <property type="match status" value="1"/>
</dbReference>
<proteinExistence type="predicted"/>
<comment type="caution">
    <text evidence="5">The sequence shown here is derived from an EMBL/GenBank/DDBJ whole genome shotgun (WGS) entry which is preliminary data.</text>
</comment>
<dbReference type="Proteomes" id="UP000285839">
    <property type="component" value="Unassembled WGS sequence"/>
</dbReference>
<dbReference type="SUPFAM" id="SSF48452">
    <property type="entry name" value="TPR-like"/>
    <property type="match status" value="1"/>
</dbReference>
<gene>
    <name evidence="6" type="ORF">DW767_01130</name>
    <name evidence="5" type="ORF">DWY46_01535</name>
</gene>
<feature type="compositionally biased region" description="Acidic residues" evidence="4">
    <location>
        <begin position="380"/>
        <end position="390"/>
    </location>
</feature>
<dbReference type="Gene3D" id="1.25.40.10">
    <property type="entry name" value="Tetratricopeptide repeat domain"/>
    <property type="match status" value="3"/>
</dbReference>